<evidence type="ECO:0000259" key="3">
    <source>
        <dbReference type="PROSITE" id="PS51186"/>
    </source>
</evidence>
<evidence type="ECO:0000313" key="4">
    <source>
        <dbReference type="EnsemblProtists" id="EOD25626"/>
    </source>
</evidence>
<reference evidence="5" key="1">
    <citation type="journal article" date="2013" name="Nature">
        <title>Pan genome of the phytoplankton Emiliania underpins its global distribution.</title>
        <authorList>
            <person name="Read B.A."/>
            <person name="Kegel J."/>
            <person name="Klute M.J."/>
            <person name="Kuo A."/>
            <person name="Lefebvre S.C."/>
            <person name="Maumus F."/>
            <person name="Mayer C."/>
            <person name="Miller J."/>
            <person name="Monier A."/>
            <person name="Salamov A."/>
            <person name="Young J."/>
            <person name="Aguilar M."/>
            <person name="Claverie J.M."/>
            <person name="Frickenhaus S."/>
            <person name="Gonzalez K."/>
            <person name="Herman E.K."/>
            <person name="Lin Y.C."/>
            <person name="Napier J."/>
            <person name="Ogata H."/>
            <person name="Sarno A.F."/>
            <person name="Shmutz J."/>
            <person name="Schroeder D."/>
            <person name="de Vargas C."/>
            <person name="Verret F."/>
            <person name="von Dassow P."/>
            <person name="Valentin K."/>
            <person name="Van de Peer Y."/>
            <person name="Wheeler G."/>
            <person name="Dacks J.B."/>
            <person name="Delwiche C.F."/>
            <person name="Dyhrman S.T."/>
            <person name="Glockner G."/>
            <person name="John U."/>
            <person name="Richards T."/>
            <person name="Worden A.Z."/>
            <person name="Zhang X."/>
            <person name="Grigoriev I.V."/>
            <person name="Allen A.E."/>
            <person name="Bidle K."/>
            <person name="Borodovsky M."/>
            <person name="Bowler C."/>
            <person name="Brownlee C."/>
            <person name="Cock J.M."/>
            <person name="Elias M."/>
            <person name="Gladyshev V.N."/>
            <person name="Groth M."/>
            <person name="Guda C."/>
            <person name="Hadaegh A."/>
            <person name="Iglesias-Rodriguez M.D."/>
            <person name="Jenkins J."/>
            <person name="Jones B.M."/>
            <person name="Lawson T."/>
            <person name="Leese F."/>
            <person name="Lindquist E."/>
            <person name="Lobanov A."/>
            <person name="Lomsadze A."/>
            <person name="Malik S.B."/>
            <person name="Marsh M.E."/>
            <person name="Mackinder L."/>
            <person name="Mock T."/>
            <person name="Mueller-Roeber B."/>
            <person name="Pagarete A."/>
            <person name="Parker M."/>
            <person name="Probert I."/>
            <person name="Quesneville H."/>
            <person name="Raines C."/>
            <person name="Rensing S.A."/>
            <person name="Riano-Pachon D.M."/>
            <person name="Richier S."/>
            <person name="Rokitta S."/>
            <person name="Shiraiwa Y."/>
            <person name="Soanes D.M."/>
            <person name="van der Giezen M."/>
            <person name="Wahlund T.M."/>
            <person name="Williams B."/>
            <person name="Wilson W."/>
            <person name="Wolfe G."/>
            <person name="Wurch L.L."/>
        </authorList>
    </citation>
    <scope>NUCLEOTIDE SEQUENCE</scope>
</reference>
<dbReference type="GeneID" id="17271168"/>
<dbReference type="PANTHER" id="PTHR13947:SF37">
    <property type="entry name" value="LD18367P"/>
    <property type="match status" value="1"/>
</dbReference>
<dbReference type="InterPro" id="IPR050769">
    <property type="entry name" value="NAT_camello-type"/>
</dbReference>
<sequence>MRTRSPPQPGASMLLFVWLCPAVGAILLSESVAIRVAEASELAAASSPLFEPLAALLSVTMFEPASEAARATLARETEADLVRAFAGESRRAPSAVGRSALLLAEDGDRLVGVCGLQALSLTPDGRGERLLSSMRREERRSMAVRPLLSNLAVLPDFRRKRIGSRLVARAEALAAEWGFDELLLLVGEENRPARALYAELGYAAEGVCDGEECCADPWWWPGRGVSWAPCRNVCMRRTGLADEQ</sequence>
<accession>A0A0D3JQ41</accession>
<dbReference type="Proteomes" id="UP000013827">
    <property type="component" value="Unassembled WGS sequence"/>
</dbReference>
<feature type="domain" description="N-acetyltransferase" evidence="3">
    <location>
        <begin position="60"/>
        <end position="223"/>
    </location>
</feature>
<keyword evidence="5" id="KW-1185">Reference proteome</keyword>
<dbReference type="PROSITE" id="PS51186">
    <property type="entry name" value="GNAT"/>
    <property type="match status" value="1"/>
</dbReference>
<dbReference type="RefSeq" id="XP_005778055.1">
    <property type="nucleotide sequence ID" value="XM_005777998.1"/>
</dbReference>
<keyword evidence="2" id="KW-0732">Signal</keyword>
<protein>
    <recommendedName>
        <fullName evidence="3">N-acetyltransferase domain-containing protein</fullName>
    </recommendedName>
</protein>
<name>A0A0D3JQ41_EMIH1</name>
<feature type="signal peptide" evidence="2">
    <location>
        <begin position="1"/>
        <end position="25"/>
    </location>
</feature>
<evidence type="ECO:0000256" key="2">
    <source>
        <dbReference type="SAM" id="SignalP"/>
    </source>
</evidence>
<proteinExistence type="predicted"/>
<dbReference type="CDD" id="cd04301">
    <property type="entry name" value="NAT_SF"/>
    <property type="match status" value="1"/>
</dbReference>
<dbReference type="InterPro" id="IPR016181">
    <property type="entry name" value="Acyl_CoA_acyltransferase"/>
</dbReference>
<dbReference type="EnsemblProtists" id="EOD25626">
    <property type="protein sequence ID" value="EOD25626"/>
    <property type="gene ID" value="EMIHUDRAFT_237397"/>
</dbReference>
<dbReference type="AlphaFoldDB" id="A0A0D3JQ41"/>
<feature type="chain" id="PRO_5044265012" description="N-acetyltransferase domain-containing protein" evidence="2">
    <location>
        <begin position="26"/>
        <end position="244"/>
    </location>
</feature>
<evidence type="ECO:0000256" key="1">
    <source>
        <dbReference type="ARBA" id="ARBA00022679"/>
    </source>
</evidence>
<dbReference type="Gene3D" id="3.40.630.30">
    <property type="match status" value="1"/>
</dbReference>
<dbReference type="SUPFAM" id="SSF55729">
    <property type="entry name" value="Acyl-CoA N-acyltransferases (Nat)"/>
    <property type="match status" value="1"/>
</dbReference>
<reference evidence="4" key="2">
    <citation type="submission" date="2024-10" db="UniProtKB">
        <authorList>
            <consortium name="EnsemblProtists"/>
        </authorList>
    </citation>
    <scope>IDENTIFICATION</scope>
</reference>
<dbReference type="InterPro" id="IPR000182">
    <property type="entry name" value="GNAT_dom"/>
</dbReference>
<dbReference type="HOGENOM" id="CLU_099643_0_0_1"/>
<evidence type="ECO:0000313" key="5">
    <source>
        <dbReference type="Proteomes" id="UP000013827"/>
    </source>
</evidence>
<dbReference type="GO" id="GO:0008080">
    <property type="term" value="F:N-acetyltransferase activity"/>
    <property type="evidence" value="ECO:0007669"/>
    <property type="project" value="InterPro"/>
</dbReference>
<organism evidence="4 5">
    <name type="scientific">Emiliania huxleyi (strain CCMP1516)</name>
    <dbReference type="NCBI Taxonomy" id="280463"/>
    <lineage>
        <taxon>Eukaryota</taxon>
        <taxon>Haptista</taxon>
        <taxon>Haptophyta</taxon>
        <taxon>Prymnesiophyceae</taxon>
        <taxon>Isochrysidales</taxon>
        <taxon>Noelaerhabdaceae</taxon>
        <taxon>Emiliania</taxon>
    </lineage>
</organism>
<dbReference type="KEGG" id="ehx:EMIHUDRAFT_237397"/>
<dbReference type="Pfam" id="PF00583">
    <property type="entry name" value="Acetyltransf_1"/>
    <property type="match status" value="1"/>
</dbReference>
<dbReference type="PANTHER" id="PTHR13947">
    <property type="entry name" value="GNAT FAMILY N-ACETYLTRANSFERASE"/>
    <property type="match status" value="1"/>
</dbReference>
<dbReference type="PaxDb" id="2903-EOD25626"/>
<keyword evidence="1" id="KW-0808">Transferase</keyword>